<evidence type="ECO:0000313" key="10">
    <source>
        <dbReference type="EMBL" id="OAY59250.1"/>
    </source>
</evidence>
<evidence type="ECO:0000259" key="6">
    <source>
        <dbReference type="Pfam" id="PF00931"/>
    </source>
</evidence>
<protein>
    <recommendedName>
        <fullName evidence="11">AAA+ ATPase domain-containing protein</fullName>
    </recommendedName>
</protein>
<keyword evidence="2" id="KW-0677">Repeat</keyword>
<feature type="domain" description="R13L1/DRL21-like LRR repeat region" evidence="9">
    <location>
        <begin position="617"/>
        <end position="750"/>
    </location>
</feature>
<keyword evidence="1" id="KW-0433">Leucine-rich repeat</keyword>
<dbReference type="PRINTS" id="PR00364">
    <property type="entry name" value="DISEASERSIST"/>
</dbReference>
<evidence type="ECO:0000256" key="3">
    <source>
        <dbReference type="ARBA" id="ARBA00022741"/>
    </source>
</evidence>
<dbReference type="Gene3D" id="1.10.10.10">
    <property type="entry name" value="Winged helix-like DNA-binding domain superfamily/Winged helix DNA-binding domain"/>
    <property type="match status" value="1"/>
</dbReference>
<dbReference type="GO" id="GO:0051707">
    <property type="term" value="P:response to other organism"/>
    <property type="evidence" value="ECO:0007669"/>
    <property type="project" value="UniProtKB-ARBA"/>
</dbReference>
<organism evidence="10">
    <name type="scientific">Manihot esculenta</name>
    <name type="common">Cassava</name>
    <name type="synonym">Jatropha manihot</name>
    <dbReference type="NCBI Taxonomy" id="3983"/>
    <lineage>
        <taxon>Eukaryota</taxon>
        <taxon>Viridiplantae</taxon>
        <taxon>Streptophyta</taxon>
        <taxon>Embryophyta</taxon>
        <taxon>Tracheophyta</taxon>
        <taxon>Spermatophyta</taxon>
        <taxon>Magnoliopsida</taxon>
        <taxon>eudicotyledons</taxon>
        <taxon>Gunneridae</taxon>
        <taxon>Pentapetalae</taxon>
        <taxon>rosids</taxon>
        <taxon>fabids</taxon>
        <taxon>Malpighiales</taxon>
        <taxon>Euphorbiaceae</taxon>
        <taxon>Crotonoideae</taxon>
        <taxon>Manihoteae</taxon>
        <taxon>Manihot</taxon>
    </lineage>
</organism>
<evidence type="ECO:0000259" key="9">
    <source>
        <dbReference type="Pfam" id="PF25019"/>
    </source>
</evidence>
<evidence type="ECO:0000256" key="1">
    <source>
        <dbReference type="ARBA" id="ARBA00022614"/>
    </source>
</evidence>
<dbReference type="Gene3D" id="1.20.5.4130">
    <property type="match status" value="1"/>
</dbReference>
<name>A0A2C9WIB6_MANES</name>
<dbReference type="Pfam" id="PF18052">
    <property type="entry name" value="Rx_N"/>
    <property type="match status" value="1"/>
</dbReference>
<dbReference type="InterPro" id="IPR032675">
    <property type="entry name" value="LRR_dom_sf"/>
</dbReference>
<dbReference type="InterPro" id="IPR042197">
    <property type="entry name" value="Apaf_helical"/>
</dbReference>
<keyword evidence="3" id="KW-0547">Nucleotide-binding</keyword>
<sequence length="1044" mass="119079">MIQARLRDAGTHPVTEVSVGLWLKELEDVAYEAQHVLDEFAYEKLRHQVEIKSQFNKRVRKIFSFSNPVVFNLKLARKIKNITMSLDKIKNDAVLFGFQRVGTVETAEDREFLNRVTCSFLDNSQVVGREDDVSKILSLISCSTGQLLTVVSVVGMAGIGKTTLAKLVCKEVEERKLFDVKLWVCVSDYFDMRRILGEMLEILDTSIGLINNIDAILIRLEKKLEGKRFLLILDDVWNEDFEKWDSLKCCLEKISKKNGNAIIVTTRSENVASSMETSYGHRYKLQKLSNDHCWHIIKERVFDNGAATIPLDLEAIGKDIAKKCQGVPLAAKVLGGTMHFRREKEEWLSIKNSGAWDGLGCDDRILCILKLSFDHLPSYLKQCFAYCSIFPKDFNIDKEQLIQLWMAEGFLGPGGGSAKEMEDIGNENFNNLLANSFFQEEKTNEFQNITSYKMHDLVHDLALYVSKSETLILKNGPVLEVMSSVRHLNLICDEVPAPRIPRDSARKLRSLFSKFDFLYKPWSFRSLRTLKLDGASLKELPASIGKLKHLRYLDISWTAIRVLPESITKLYNLQTLRFMNCELLGKLPSQMRNMVNLRHIYFSYPRQMPDKVGSNKLQELGCLNELRGELSMVNLEQVRDRMEAEKANLCQKMKISTLGFEWSLERESCTNDGDVLEGLQPHSNIRSLEIWNYMGEKFPVWLLLMKIPSHGNTLLFNNLERLCLKKCNRCEEIPSLGHLPCLKILEVVGMETVRCIGNSFYSREGERTSGWKETMPLFPALKVLYLGNMESLVEWMAPVAGGGCDTAFTSLKYLTVSNCRNLASFPNLQCLTSLKQLRIEFCDKVTSFPRGLQSCTSLEQLVIRQCQELISVPRDLQGMCSLVLLQITECPSLTYFAEDSLCCLTRLKRLIIGPFSKELETFPGLTSLPALHTSLESVCIKGWERIKCLPDQLQHLTALKLLKIVDFSGVKAFPDWLGSLSSLRRLAIFRCKNLMCLPVSLQRLSNLRTLTIYGCPLYERSYDRKSVPEWSKISHIPQVCIFES</sequence>
<feature type="domain" description="Disease resistance protein winged helix" evidence="8">
    <location>
        <begin position="389"/>
        <end position="462"/>
    </location>
</feature>
<dbReference type="SUPFAM" id="SSF52058">
    <property type="entry name" value="L domain-like"/>
    <property type="match status" value="2"/>
</dbReference>
<dbReference type="GO" id="GO:0043531">
    <property type="term" value="F:ADP binding"/>
    <property type="evidence" value="ECO:0007669"/>
    <property type="project" value="InterPro"/>
</dbReference>
<dbReference type="EMBL" id="CM004387">
    <property type="protein sequence ID" value="OAY59250.1"/>
    <property type="molecule type" value="Genomic_DNA"/>
</dbReference>
<evidence type="ECO:0008006" key="11">
    <source>
        <dbReference type="Google" id="ProtNLM"/>
    </source>
</evidence>
<dbReference type="InterPro" id="IPR036388">
    <property type="entry name" value="WH-like_DNA-bd_sf"/>
</dbReference>
<feature type="domain" description="NB-ARC" evidence="6">
    <location>
        <begin position="131"/>
        <end position="304"/>
    </location>
</feature>
<dbReference type="GO" id="GO:0005524">
    <property type="term" value="F:ATP binding"/>
    <property type="evidence" value="ECO:0007669"/>
    <property type="project" value="UniProtKB-KW"/>
</dbReference>
<proteinExistence type="predicted"/>
<evidence type="ECO:0000259" key="8">
    <source>
        <dbReference type="Pfam" id="PF23559"/>
    </source>
</evidence>
<evidence type="ECO:0000256" key="2">
    <source>
        <dbReference type="ARBA" id="ARBA00022737"/>
    </source>
</evidence>
<dbReference type="Gene3D" id="3.80.10.10">
    <property type="entry name" value="Ribonuclease Inhibitor"/>
    <property type="match status" value="3"/>
</dbReference>
<dbReference type="FunFam" id="1.10.10.10:FF:000322">
    <property type="entry name" value="Probable disease resistance protein At1g63360"/>
    <property type="match status" value="1"/>
</dbReference>
<evidence type="ECO:0000256" key="4">
    <source>
        <dbReference type="ARBA" id="ARBA00022821"/>
    </source>
</evidence>
<feature type="domain" description="Disease resistance N-terminal" evidence="7">
    <location>
        <begin position="1"/>
        <end position="55"/>
    </location>
</feature>
<dbReference type="Gene3D" id="3.40.50.300">
    <property type="entry name" value="P-loop containing nucleotide triphosphate hydrolases"/>
    <property type="match status" value="1"/>
</dbReference>
<feature type="domain" description="R13L1/DRL21-like LRR repeat region" evidence="9">
    <location>
        <begin position="951"/>
        <end position="1015"/>
    </location>
</feature>
<evidence type="ECO:0000259" key="7">
    <source>
        <dbReference type="Pfam" id="PF18052"/>
    </source>
</evidence>
<dbReference type="PANTHER" id="PTHR36766:SF70">
    <property type="entry name" value="DISEASE RESISTANCE PROTEIN RGA4"/>
    <property type="match status" value="1"/>
</dbReference>
<dbReference type="Pfam" id="PF00931">
    <property type="entry name" value="NB-ARC"/>
    <property type="match status" value="1"/>
</dbReference>
<gene>
    <name evidence="10" type="ORF">MANES_01G017100</name>
</gene>
<dbReference type="Gene3D" id="1.10.8.430">
    <property type="entry name" value="Helical domain of apoptotic protease-activating factors"/>
    <property type="match status" value="1"/>
</dbReference>
<keyword evidence="5" id="KW-0067">ATP-binding</keyword>
<dbReference type="InterPro" id="IPR002182">
    <property type="entry name" value="NB-ARC"/>
</dbReference>
<dbReference type="InterPro" id="IPR056789">
    <property type="entry name" value="LRR_R13L1-DRL21"/>
</dbReference>
<dbReference type="SUPFAM" id="SSF52540">
    <property type="entry name" value="P-loop containing nucleoside triphosphate hydrolases"/>
    <property type="match status" value="1"/>
</dbReference>
<reference evidence="10" key="1">
    <citation type="submission" date="2016-02" db="EMBL/GenBank/DDBJ databases">
        <title>WGS assembly of Manihot esculenta.</title>
        <authorList>
            <person name="Bredeson J.V."/>
            <person name="Prochnik S.E."/>
            <person name="Lyons J.B."/>
            <person name="Schmutz J."/>
            <person name="Grimwood J."/>
            <person name="Vrebalov J."/>
            <person name="Bart R.S."/>
            <person name="Amuge T."/>
            <person name="Ferguson M.E."/>
            <person name="Green R."/>
            <person name="Putnam N."/>
            <person name="Stites J."/>
            <person name="Rounsley S."/>
            <person name="Rokhsar D.S."/>
        </authorList>
    </citation>
    <scope>NUCLEOTIDE SEQUENCE [LARGE SCALE GENOMIC DNA]</scope>
    <source>
        <tissue evidence="10">Leaf</tissue>
    </source>
</reference>
<dbReference type="AlphaFoldDB" id="A0A2C9WIB6"/>
<keyword evidence="4" id="KW-0611">Plant defense</keyword>
<dbReference type="Pfam" id="PF25019">
    <property type="entry name" value="LRR_R13L1-DRL21"/>
    <property type="match status" value="2"/>
</dbReference>
<dbReference type="PANTHER" id="PTHR36766">
    <property type="entry name" value="PLANT BROAD-SPECTRUM MILDEW RESISTANCE PROTEIN RPW8"/>
    <property type="match status" value="1"/>
</dbReference>
<dbReference type="Pfam" id="PF23559">
    <property type="entry name" value="WHD_DRP"/>
    <property type="match status" value="1"/>
</dbReference>
<evidence type="ECO:0000256" key="5">
    <source>
        <dbReference type="ARBA" id="ARBA00022840"/>
    </source>
</evidence>
<accession>A0A2C9WIB6</accession>
<dbReference type="InterPro" id="IPR058922">
    <property type="entry name" value="WHD_DRP"/>
</dbReference>
<dbReference type="InterPro" id="IPR041118">
    <property type="entry name" value="Rx_N"/>
</dbReference>
<dbReference type="GO" id="GO:0006952">
    <property type="term" value="P:defense response"/>
    <property type="evidence" value="ECO:0007669"/>
    <property type="project" value="UniProtKB-KW"/>
</dbReference>
<dbReference type="InterPro" id="IPR027417">
    <property type="entry name" value="P-loop_NTPase"/>
</dbReference>